<feature type="domain" description="E3 ubiquitin-protein ligase RFWD3-like WD40" evidence="2">
    <location>
        <begin position="194"/>
        <end position="294"/>
    </location>
</feature>
<evidence type="ECO:0000256" key="1">
    <source>
        <dbReference type="SAM" id="Coils"/>
    </source>
</evidence>
<dbReference type="GO" id="GO:0043015">
    <property type="term" value="F:gamma-tubulin binding"/>
    <property type="evidence" value="ECO:0007669"/>
    <property type="project" value="TreeGrafter"/>
</dbReference>
<dbReference type="InterPro" id="IPR052818">
    <property type="entry name" value="NEDD1_Spindle_Assembly"/>
</dbReference>
<dbReference type="GO" id="GO:0005814">
    <property type="term" value="C:centriole"/>
    <property type="evidence" value="ECO:0007669"/>
    <property type="project" value="TreeGrafter"/>
</dbReference>
<dbReference type="PANTHER" id="PTHR44414:SF1">
    <property type="entry name" value="PROTEIN NEDD1"/>
    <property type="match status" value="1"/>
</dbReference>
<sequence length="528" mass="59445">MYLSSVSSRLLIHDVNSWDLKFSNGCYDGLMRDVSWSDDSKYILQVNSVGLVEILCPTDHDVRSLQHIPIKDTWSASFHRDGHHHVAVGTKSGNVKIWDTKHKTITKAFPTLSHPSCVNILSYNAKNTSLAATMSNGDTVIYGLISNIPVQRVKLTCSKSISAMKFHHESQSLLGLATEEGHVILRDVNTNHDKAFFENIHASPVSDFAFSLINKDVMLSSGFDKIIQVYDIKLQNVVSTVKTSHTLTSIAMNKDNQVALGSKNCDVIVYDLRDLSRPLKILKGHDQSVSKVAFQPTRKKLVPTDISLREEMDPISVPKVKTPATERSSDIFFMNDTPPNNNINVSNSRDNRANQSSFLIGLNKSNNFDIDLDFDFDRKSDKHELRFDSERNMNKISTPVNKSAGENFVIPSPLFIPNSIQDDNKALNGNFTNIKPSGDIHATDNDMTDTKVVNELKDFISDVADDNRNYFLHIMMALTKQKLYLEKQLNTLNQKVHNLEQNQNSLVEANRMLTLQVEQLKTQQNNVQ</sequence>
<dbReference type="SUPFAM" id="SSF50978">
    <property type="entry name" value="WD40 repeat-like"/>
    <property type="match status" value="2"/>
</dbReference>
<comment type="caution">
    <text evidence="3">The sequence shown here is derived from an EMBL/GenBank/DDBJ whole genome shotgun (WGS) entry which is preliminary data.</text>
</comment>
<name>A0A8S4SNI9_9NEOP</name>
<dbReference type="InterPro" id="IPR056527">
    <property type="entry name" value="WD40_RFWD3"/>
</dbReference>
<dbReference type="PANTHER" id="PTHR44414">
    <property type="entry name" value="PROTEIN NEDD1"/>
    <property type="match status" value="1"/>
</dbReference>
<dbReference type="InterPro" id="IPR015943">
    <property type="entry name" value="WD40/YVTN_repeat-like_dom_sf"/>
</dbReference>
<protein>
    <submittedName>
        <fullName evidence="3">Jg5475 protein</fullName>
    </submittedName>
</protein>
<dbReference type="InterPro" id="IPR001680">
    <property type="entry name" value="WD40_rpt"/>
</dbReference>
<dbReference type="SMART" id="SM00320">
    <property type="entry name" value="WD40"/>
    <property type="match status" value="4"/>
</dbReference>
<dbReference type="Pfam" id="PF23419">
    <property type="entry name" value="WD40_RFWD3"/>
    <property type="match status" value="1"/>
</dbReference>
<dbReference type="InterPro" id="IPR036322">
    <property type="entry name" value="WD40_repeat_dom_sf"/>
</dbReference>
<keyword evidence="4" id="KW-1185">Reference proteome</keyword>
<dbReference type="GO" id="GO:0036064">
    <property type="term" value="C:ciliary basal body"/>
    <property type="evidence" value="ECO:0007669"/>
    <property type="project" value="TreeGrafter"/>
</dbReference>
<dbReference type="Gene3D" id="2.130.10.10">
    <property type="entry name" value="YVTN repeat-like/Quinoprotein amine dehydrogenase"/>
    <property type="match status" value="2"/>
</dbReference>
<evidence type="ECO:0000313" key="4">
    <source>
        <dbReference type="Proteomes" id="UP000838756"/>
    </source>
</evidence>
<dbReference type="AlphaFoldDB" id="A0A8S4SNI9"/>
<accession>A0A8S4SNI9</accession>
<dbReference type="Proteomes" id="UP000838756">
    <property type="component" value="Unassembled WGS sequence"/>
</dbReference>
<dbReference type="EMBL" id="CAKXAJ010026429">
    <property type="protein sequence ID" value="CAH2268276.1"/>
    <property type="molecule type" value="Genomic_DNA"/>
</dbReference>
<dbReference type="GO" id="GO:0000922">
    <property type="term" value="C:spindle pole"/>
    <property type="evidence" value="ECO:0007669"/>
    <property type="project" value="TreeGrafter"/>
</dbReference>
<gene>
    <name evidence="3" type="primary">jg5475</name>
    <name evidence="3" type="ORF">PAEG_LOCUS26665</name>
</gene>
<proteinExistence type="predicted"/>
<dbReference type="OrthoDB" id="1602884at2759"/>
<reference evidence="3" key="1">
    <citation type="submission" date="2022-03" db="EMBL/GenBank/DDBJ databases">
        <authorList>
            <person name="Lindestad O."/>
        </authorList>
    </citation>
    <scope>NUCLEOTIDE SEQUENCE</scope>
</reference>
<dbReference type="GO" id="GO:0005813">
    <property type="term" value="C:centrosome"/>
    <property type="evidence" value="ECO:0007669"/>
    <property type="project" value="TreeGrafter"/>
</dbReference>
<organism evidence="3 4">
    <name type="scientific">Pararge aegeria aegeria</name>
    <dbReference type="NCBI Taxonomy" id="348720"/>
    <lineage>
        <taxon>Eukaryota</taxon>
        <taxon>Metazoa</taxon>
        <taxon>Ecdysozoa</taxon>
        <taxon>Arthropoda</taxon>
        <taxon>Hexapoda</taxon>
        <taxon>Insecta</taxon>
        <taxon>Pterygota</taxon>
        <taxon>Neoptera</taxon>
        <taxon>Endopterygota</taxon>
        <taxon>Lepidoptera</taxon>
        <taxon>Glossata</taxon>
        <taxon>Ditrysia</taxon>
        <taxon>Papilionoidea</taxon>
        <taxon>Nymphalidae</taxon>
        <taxon>Satyrinae</taxon>
        <taxon>Satyrini</taxon>
        <taxon>Parargina</taxon>
        <taxon>Pararge</taxon>
    </lineage>
</organism>
<dbReference type="Pfam" id="PF00400">
    <property type="entry name" value="WD40"/>
    <property type="match status" value="1"/>
</dbReference>
<evidence type="ECO:0000259" key="2">
    <source>
        <dbReference type="Pfam" id="PF23419"/>
    </source>
</evidence>
<keyword evidence="1" id="KW-0175">Coiled coil</keyword>
<dbReference type="GO" id="GO:0000278">
    <property type="term" value="P:mitotic cell cycle"/>
    <property type="evidence" value="ECO:0007669"/>
    <property type="project" value="TreeGrafter"/>
</dbReference>
<dbReference type="GO" id="GO:0007020">
    <property type="term" value="P:microtubule nucleation"/>
    <property type="evidence" value="ECO:0007669"/>
    <property type="project" value="TreeGrafter"/>
</dbReference>
<feature type="coiled-coil region" evidence="1">
    <location>
        <begin position="475"/>
        <end position="509"/>
    </location>
</feature>
<dbReference type="GO" id="GO:0005737">
    <property type="term" value="C:cytoplasm"/>
    <property type="evidence" value="ECO:0007669"/>
    <property type="project" value="TreeGrafter"/>
</dbReference>
<evidence type="ECO:0000313" key="3">
    <source>
        <dbReference type="EMBL" id="CAH2268276.1"/>
    </source>
</evidence>